<comment type="caution">
    <text evidence="3">The sequence shown here is derived from an EMBL/GenBank/DDBJ whole genome shotgun (WGS) entry which is preliminary data.</text>
</comment>
<organism evidence="3 4">
    <name type="scientific">Nocardioides kribbensis</name>
    <dbReference type="NCBI Taxonomy" id="305517"/>
    <lineage>
        <taxon>Bacteria</taxon>
        <taxon>Bacillati</taxon>
        <taxon>Actinomycetota</taxon>
        <taxon>Actinomycetes</taxon>
        <taxon>Propionibacteriales</taxon>
        <taxon>Nocardioidaceae</taxon>
        <taxon>Nocardioides</taxon>
    </lineage>
</organism>
<evidence type="ECO:0000313" key="3">
    <source>
        <dbReference type="EMBL" id="MEQ7849364.1"/>
    </source>
</evidence>
<proteinExistence type="predicted"/>
<name>A0ABV1P3N6_9ACTN</name>
<gene>
    <name evidence="3" type="ORF">V6R90_18965</name>
</gene>
<feature type="transmembrane region" description="Helical" evidence="2">
    <location>
        <begin position="32"/>
        <end position="49"/>
    </location>
</feature>
<accession>A0ABV1P3N6</accession>
<reference evidence="3 4" key="1">
    <citation type="submission" date="2024-02" db="EMBL/GenBank/DDBJ databases">
        <title>Full genome sequence of Nocardioides kribbensis.</title>
        <authorList>
            <person name="Poletto B.L."/>
            <person name="Silva G."/>
            <person name="Galante D."/>
            <person name="Campos K.R."/>
            <person name="Santos M.B.N."/>
            <person name="Sacchi C.T."/>
        </authorList>
    </citation>
    <scope>NUCLEOTIDE SEQUENCE [LARGE SCALE GENOMIC DNA]</scope>
    <source>
        <strain evidence="3 4">O4R</strain>
    </source>
</reference>
<feature type="region of interest" description="Disordered" evidence="1">
    <location>
        <begin position="116"/>
        <end position="154"/>
    </location>
</feature>
<keyword evidence="2" id="KW-0472">Membrane</keyword>
<evidence type="ECO:0000313" key="4">
    <source>
        <dbReference type="Proteomes" id="UP001482520"/>
    </source>
</evidence>
<feature type="transmembrane region" description="Helical" evidence="2">
    <location>
        <begin position="6"/>
        <end position="25"/>
    </location>
</feature>
<sequence>MDDAAWAALTLTLTALGAVGTWLVWRRRGPAPALRIGGLTLLPLAAYLTDTLQMATRIGTAVSDWAAGLVLGPVVWTGIVLAGVGVGLVLLAGSLTARGIGVRGVQREGALGPARGAALAGADGSAAPTRATRTSRAERKAATASGAGKGEPAIDDDLADIEALLRKRGIS</sequence>
<keyword evidence="2" id="KW-1133">Transmembrane helix</keyword>
<evidence type="ECO:0000256" key="2">
    <source>
        <dbReference type="SAM" id="Phobius"/>
    </source>
</evidence>
<feature type="transmembrane region" description="Helical" evidence="2">
    <location>
        <begin position="69"/>
        <end position="93"/>
    </location>
</feature>
<dbReference type="EMBL" id="JBEGDP010000037">
    <property type="protein sequence ID" value="MEQ7849364.1"/>
    <property type="molecule type" value="Genomic_DNA"/>
</dbReference>
<evidence type="ECO:0000256" key="1">
    <source>
        <dbReference type="SAM" id="MobiDB-lite"/>
    </source>
</evidence>
<protein>
    <recommendedName>
        <fullName evidence="5">Cellulose synthase</fullName>
    </recommendedName>
</protein>
<dbReference type="RefSeq" id="WP_349805655.1">
    <property type="nucleotide sequence ID" value="NZ_JBEGDP010000037.1"/>
</dbReference>
<keyword evidence="4" id="KW-1185">Reference proteome</keyword>
<evidence type="ECO:0008006" key="5">
    <source>
        <dbReference type="Google" id="ProtNLM"/>
    </source>
</evidence>
<dbReference type="Proteomes" id="UP001482520">
    <property type="component" value="Unassembled WGS sequence"/>
</dbReference>
<feature type="compositionally biased region" description="Low complexity" evidence="1">
    <location>
        <begin position="116"/>
        <end position="134"/>
    </location>
</feature>
<keyword evidence="2" id="KW-0812">Transmembrane</keyword>